<dbReference type="EMBL" id="JAOVZQ010000001">
    <property type="protein sequence ID" value="MCY0093745.1"/>
    <property type="molecule type" value="Genomic_DNA"/>
</dbReference>
<protein>
    <submittedName>
        <fullName evidence="4">TRAP transporter fused permease subunit</fullName>
    </submittedName>
</protein>
<evidence type="ECO:0000313" key="5">
    <source>
        <dbReference type="Proteomes" id="UP001081283"/>
    </source>
</evidence>
<feature type="transmembrane region" description="Helical" evidence="2">
    <location>
        <begin position="652"/>
        <end position="671"/>
    </location>
</feature>
<evidence type="ECO:0000256" key="2">
    <source>
        <dbReference type="SAM" id="Phobius"/>
    </source>
</evidence>
<dbReference type="RefSeq" id="WP_267611693.1">
    <property type="nucleotide sequence ID" value="NZ_JAOVZQ010000001.1"/>
</dbReference>
<feature type="domain" description="TRAP C4-dicarboxylate transport system permease DctM subunit" evidence="3">
    <location>
        <begin position="464"/>
        <end position="677"/>
    </location>
</feature>
<feature type="transmembrane region" description="Helical" evidence="2">
    <location>
        <begin position="619"/>
        <end position="640"/>
    </location>
</feature>
<evidence type="ECO:0000256" key="1">
    <source>
        <dbReference type="RuleBase" id="RU369079"/>
    </source>
</evidence>
<keyword evidence="2" id="KW-1133">Transmembrane helix</keyword>
<feature type="transmembrane region" description="Helical" evidence="2">
    <location>
        <begin position="476"/>
        <end position="493"/>
    </location>
</feature>
<feature type="transmembrane region" description="Helical" evidence="2">
    <location>
        <begin position="184"/>
        <end position="206"/>
    </location>
</feature>
<feature type="transmembrane region" description="Helical" evidence="2">
    <location>
        <begin position="736"/>
        <end position="767"/>
    </location>
</feature>
<feature type="transmembrane region" description="Helical" evidence="2">
    <location>
        <begin position="413"/>
        <end position="432"/>
    </location>
</feature>
<feature type="transmembrane region" description="Helical" evidence="2">
    <location>
        <begin position="372"/>
        <end position="392"/>
    </location>
</feature>
<dbReference type="Proteomes" id="UP001081283">
    <property type="component" value="Unassembled WGS sequence"/>
</dbReference>
<feature type="transmembrane region" description="Helical" evidence="2">
    <location>
        <begin position="514"/>
        <end position="533"/>
    </location>
</feature>
<organism evidence="4 5">
    <name type="scientific">Hoeflea ulvae</name>
    <dbReference type="NCBI Taxonomy" id="2983764"/>
    <lineage>
        <taxon>Bacteria</taxon>
        <taxon>Pseudomonadati</taxon>
        <taxon>Pseudomonadota</taxon>
        <taxon>Alphaproteobacteria</taxon>
        <taxon>Hyphomicrobiales</taxon>
        <taxon>Rhizobiaceae</taxon>
        <taxon>Hoeflea</taxon>
    </lineage>
</organism>
<feature type="domain" description="TRAP C4-dicarboxylate transport system permease DctM subunit" evidence="3">
    <location>
        <begin position="172"/>
        <end position="427"/>
    </location>
</feature>
<sequence>MTDASLPRRSAGQLIAMALALILVLVGMVNTMPEIAGLQDWARDVTGQPYFRISGFPTEYFFPPVFLLMMTIVVLDASFYRAWKVENPRRAWLGLALDLGLLLAACLAAFGYLVEIDSVCLIDQITGERARLIEEAASRSDVIPGISFDAEVPACQTRFGLWTLPLLFTIITLFFLYNVRVWGLPLVIVASTVVIYTVGTALIWMFDLSDNNFLLTKLGADGGDVMAAATQKATNVFISPDGFMGRFMDIVVNEVFPYVILGALFGSSAGGTSLIKLAVRLTRRLRGGPAHAAIISSALFGTITGGPVTNVLSTGRLTIPMMLRNGFSKYFAGGVEAAASSGGQIMPPVMGVAAFVLVALTSVPYTKVITAAFLPAMAFFFSIFLAVMFQARRDKVEAMNEIPEDLVMHRQDWINLIIIFVPILTILFLLLGNKDTVGLGPLGWILGAETVLRDGVRVVTERGAILQTIVNATGDAISAGWWAVAVLVPLLFLDPATRARPSKVLVSLAEGGILISRLFLLLFAVSIIAAFLNESGLTGELTRAVTTWLENANMLYLFGMQIPIVGGVYLMLALTCAMLCAILLGMGMPTVPAYVNVALLLGPLLANLGVSFFTAHMFVFYFAVASAITPPVAVAAFAAATITGGEPMRTGLAAVRVGIVMFTIPFIFAWYPEILLIEEAVTITNDQGQKVLIAGYTGQTDWVQLGLLLGRLVLSLYLVASALARFDKSRMSAAEMWLRLLVAVLVLWKTPLIMSIGLGAAAALLVWHHVLKRPVSQPVDGESEPHRV</sequence>
<feature type="transmembrane region" description="Helical" evidence="2">
    <location>
        <begin position="92"/>
        <end position="114"/>
    </location>
</feature>
<feature type="transmembrane region" description="Helical" evidence="2">
    <location>
        <begin position="702"/>
        <end position="724"/>
    </location>
</feature>
<dbReference type="PANTHER" id="PTHR43849:SF2">
    <property type="entry name" value="BLL3936 PROTEIN"/>
    <property type="match status" value="1"/>
</dbReference>
<comment type="caution">
    <text evidence="4">The sequence shown here is derived from an EMBL/GenBank/DDBJ whole genome shotgun (WGS) entry which is preliminary data.</text>
</comment>
<keyword evidence="2" id="KW-0472">Membrane</keyword>
<keyword evidence="1" id="KW-1003">Cell membrane</keyword>
<feature type="transmembrane region" description="Helical" evidence="2">
    <location>
        <begin position="12"/>
        <end position="32"/>
    </location>
</feature>
<keyword evidence="1" id="KW-0997">Cell inner membrane</keyword>
<dbReference type="InterPro" id="IPR010656">
    <property type="entry name" value="DctM"/>
</dbReference>
<feature type="transmembrane region" description="Helical" evidence="2">
    <location>
        <begin position="255"/>
        <end position="279"/>
    </location>
</feature>
<name>A0ABT3YCY1_9HYPH</name>
<keyword evidence="5" id="KW-1185">Reference proteome</keyword>
<feature type="transmembrane region" description="Helical" evidence="2">
    <location>
        <begin position="60"/>
        <end position="80"/>
    </location>
</feature>
<comment type="subcellular location">
    <subcellularLocation>
        <location evidence="1">Cell inner membrane</location>
        <topology evidence="1">Multi-pass membrane protein</topology>
    </subcellularLocation>
</comment>
<accession>A0ABT3YCY1</accession>
<comment type="function">
    <text evidence="1">Part of the tripartite ATP-independent periplasmic (TRAP) transport system.</text>
</comment>
<dbReference type="NCBIfam" id="TIGR02123">
    <property type="entry name" value="TRAP_fused"/>
    <property type="match status" value="1"/>
</dbReference>
<feature type="transmembrane region" description="Helical" evidence="2">
    <location>
        <begin position="553"/>
        <end position="586"/>
    </location>
</feature>
<reference evidence="4" key="1">
    <citation type="submission" date="2022-10" db="EMBL/GenBank/DDBJ databases">
        <title>Hoeflea sp. J2-29, isolated from marine algae.</title>
        <authorList>
            <person name="Kristyanto S."/>
            <person name="Kim J.M."/>
            <person name="Jeon C.O."/>
        </authorList>
    </citation>
    <scope>NUCLEOTIDE SEQUENCE</scope>
    <source>
        <strain evidence="4">J2-29</strain>
    </source>
</reference>
<keyword evidence="2" id="KW-0812">Transmembrane</keyword>
<dbReference type="PANTHER" id="PTHR43849">
    <property type="entry name" value="BLL3936 PROTEIN"/>
    <property type="match status" value="1"/>
</dbReference>
<keyword evidence="1" id="KW-0813">Transport</keyword>
<dbReference type="Pfam" id="PF06808">
    <property type="entry name" value="DctM"/>
    <property type="match status" value="2"/>
</dbReference>
<dbReference type="InterPro" id="IPR011853">
    <property type="entry name" value="TRAP_DctM-Dct_fused"/>
</dbReference>
<proteinExistence type="predicted"/>
<evidence type="ECO:0000259" key="3">
    <source>
        <dbReference type="Pfam" id="PF06808"/>
    </source>
</evidence>
<gene>
    <name evidence="4" type="ORF">OEG82_06890</name>
</gene>
<feature type="transmembrane region" description="Helical" evidence="2">
    <location>
        <begin position="159"/>
        <end position="177"/>
    </location>
</feature>
<feature type="transmembrane region" description="Helical" evidence="2">
    <location>
        <begin position="593"/>
        <end position="613"/>
    </location>
</feature>
<evidence type="ECO:0000313" key="4">
    <source>
        <dbReference type="EMBL" id="MCY0093745.1"/>
    </source>
</evidence>